<protein>
    <submittedName>
        <fullName evidence="2">Uncharacterized protein</fullName>
    </submittedName>
</protein>
<dbReference type="EMBL" id="AZBU02000002">
    <property type="protein sequence ID" value="TKR93094.1"/>
    <property type="molecule type" value="Genomic_DNA"/>
</dbReference>
<evidence type="ECO:0000313" key="2">
    <source>
        <dbReference type="EMBL" id="TKR93094.1"/>
    </source>
</evidence>
<dbReference type="AlphaFoldDB" id="A0A4U5PAV8"/>
<sequence>MAELRPEEKGADHVCLKDTGVTFRGDTSLRFDMTDIAKRFFLSESYEQTFQFAFAPEPKPKKAIVLATINFRDDSTFKVVLHKNGSVNVVVANATNAPPKSTLLLETSPTDIGTSSSPRLTLPSGRRSSSTLR</sequence>
<comment type="caution">
    <text evidence="2">The sequence shown here is derived from an EMBL/GenBank/DDBJ whole genome shotgun (WGS) entry which is preliminary data.</text>
</comment>
<organism evidence="2 3">
    <name type="scientific">Steinernema carpocapsae</name>
    <name type="common">Entomopathogenic nematode</name>
    <dbReference type="NCBI Taxonomy" id="34508"/>
    <lineage>
        <taxon>Eukaryota</taxon>
        <taxon>Metazoa</taxon>
        <taxon>Ecdysozoa</taxon>
        <taxon>Nematoda</taxon>
        <taxon>Chromadorea</taxon>
        <taxon>Rhabditida</taxon>
        <taxon>Tylenchina</taxon>
        <taxon>Panagrolaimomorpha</taxon>
        <taxon>Strongyloidoidea</taxon>
        <taxon>Steinernematidae</taxon>
        <taxon>Steinernema</taxon>
    </lineage>
</organism>
<reference evidence="2 3" key="2">
    <citation type="journal article" date="2019" name="G3 (Bethesda)">
        <title>Hybrid Assembly of the Genome of the Entomopathogenic Nematode Steinernema carpocapsae Identifies the X-Chromosome.</title>
        <authorList>
            <person name="Serra L."/>
            <person name="Macchietto M."/>
            <person name="Macias-Munoz A."/>
            <person name="McGill C.J."/>
            <person name="Rodriguez I.M."/>
            <person name="Rodriguez B."/>
            <person name="Murad R."/>
            <person name="Mortazavi A."/>
        </authorList>
    </citation>
    <scope>NUCLEOTIDE SEQUENCE [LARGE SCALE GENOMIC DNA]</scope>
    <source>
        <strain evidence="2 3">ALL</strain>
    </source>
</reference>
<feature type="compositionally biased region" description="Polar residues" evidence="1">
    <location>
        <begin position="104"/>
        <end position="119"/>
    </location>
</feature>
<reference evidence="2 3" key="1">
    <citation type="journal article" date="2015" name="Genome Biol.">
        <title>Comparative genomics of Steinernema reveals deeply conserved gene regulatory networks.</title>
        <authorList>
            <person name="Dillman A.R."/>
            <person name="Macchietto M."/>
            <person name="Porter C.F."/>
            <person name="Rogers A."/>
            <person name="Williams B."/>
            <person name="Antoshechkin I."/>
            <person name="Lee M.M."/>
            <person name="Goodwin Z."/>
            <person name="Lu X."/>
            <person name="Lewis E.E."/>
            <person name="Goodrich-Blair H."/>
            <person name="Stock S.P."/>
            <person name="Adams B.J."/>
            <person name="Sternberg P.W."/>
            <person name="Mortazavi A."/>
        </authorList>
    </citation>
    <scope>NUCLEOTIDE SEQUENCE [LARGE SCALE GENOMIC DNA]</scope>
    <source>
        <strain evidence="2 3">ALL</strain>
    </source>
</reference>
<name>A0A4U5PAV8_STECR</name>
<keyword evidence="3" id="KW-1185">Reference proteome</keyword>
<accession>A0A4U5PAV8</accession>
<proteinExistence type="predicted"/>
<dbReference type="Proteomes" id="UP000298663">
    <property type="component" value="Unassembled WGS sequence"/>
</dbReference>
<feature type="region of interest" description="Disordered" evidence="1">
    <location>
        <begin position="100"/>
        <end position="133"/>
    </location>
</feature>
<evidence type="ECO:0000256" key="1">
    <source>
        <dbReference type="SAM" id="MobiDB-lite"/>
    </source>
</evidence>
<evidence type="ECO:0000313" key="3">
    <source>
        <dbReference type="Proteomes" id="UP000298663"/>
    </source>
</evidence>
<gene>
    <name evidence="2" type="ORF">L596_007618</name>
</gene>